<accession>A0ABS5SZC0</accession>
<evidence type="ECO:0000313" key="2">
    <source>
        <dbReference type="Proteomes" id="UP000790096"/>
    </source>
</evidence>
<organism evidence="1 2">
    <name type="scientific">Rosenbergiella gaditana</name>
    <dbReference type="NCBI Taxonomy" id="2726987"/>
    <lineage>
        <taxon>Bacteria</taxon>
        <taxon>Pseudomonadati</taxon>
        <taxon>Pseudomonadota</taxon>
        <taxon>Gammaproteobacteria</taxon>
        <taxon>Enterobacterales</taxon>
        <taxon>Erwiniaceae</taxon>
        <taxon>Rosenbergiella</taxon>
    </lineage>
</organism>
<dbReference type="EMBL" id="JABBFR010000023">
    <property type="protein sequence ID" value="MBT0725414.1"/>
    <property type="molecule type" value="Genomic_DNA"/>
</dbReference>
<proteinExistence type="predicted"/>
<gene>
    <name evidence="1" type="ORF">HH682_13495</name>
</gene>
<dbReference type="RefSeq" id="WP_214238059.1">
    <property type="nucleotide sequence ID" value="NZ_JABBFR010000023.1"/>
</dbReference>
<evidence type="ECO:0000313" key="1">
    <source>
        <dbReference type="EMBL" id="MBT0725414.1"/>
    </source>
</evidence>
<sequence>MSSVANWSYTASCTIWRKKVGEDGSTMDEYGQPLGFTAPEIIMCDYQGGLSAKIGDIGTEQVVKNTFWSEFDKAEKGDYILIGESTEADPLTAGADEIMQIIRYADTFERLADDFAILTGV</sequence>
<keyword evidence="2" id="KW-1185">Reference proteome</keyword>
<name>A0ABS5SZC0_9GAMM</name>
<reference evidence="1 2" key="1">
    <citation type="submission" date="2020-04" db="EMBL/GenBank/DDBJ databases">
        <title>Genome sequencing of Rosenbergiella species.</title>
        <authorList>
            <person name="Alvarez-Perez S."/>
            <person name="Lievens B."/>
        </authorList>
    </citation>
    <scope>NUCLEOTIDE SEQUENCE [LARGE SCALE GENOMIC DNA]</scope>
    <source>
        <strain evidence="1 2">S61</strain>
    </source>
</reference>
<dbReference type="Proteomes" id="UP000790096">
    <property type="component" value="Unassembled WGS sequence"/>
</dbReference>
<protein>
    <submittedName>
        <fullName evidence="1">Uncharacterized protein</fullName>
    </submittedName>
</protein>
<comment type="caution">
    <text evidence="1">The sequence shown here is derived from an EMBL/GenBank/DDBJ whole genome shotgun (WGS) entry which is preliminary data.</text>
</comment>